<dbReference type="InterPro" id="IPR036514">
    <property type="entry name" value="SGNH_hydro_sf"/>
</dbReference>
<dbReference type="PANTHER" id="PTHR31988:SF19">
    <property type="entry name" value="9-O-ACETYL-N-ACETYLNEURAMINIC ACID DEACETYLASE-RELATED"/>
    <property type="match status" value="1"/>
</dbReference>
<sequence length="482" mass="53944">MNKLSLILLLILPLSLGAKENQNLTKVKVACIGDSITFGAKVQERKNNSYPAQLQKILGNGFSVRNFGRSGSTIQLKPKLSYPKLKQFSQVKEWAPDIIIIKLGTNDANQSNHNWQGQDAFQKDYETFIDSCSQLQSKPKIYLCTVAPSFNDPGNREEIITDNVNPTIKEIASKHDLQLIDVFSALRGKKELFPDSLHPNAQGAKIIAQTVAESIQPMSENTHKNLVQSQQSSHWQIPSNKEKLHIIITMGQSNMTGFGHIKEEDKKPVPNIVYLPTKYKGDLRFLPAKHPINNRLKSHRFGLQIPFAIEYLKTNPDVKVALIPLAWGGAKIQKLNKGTAVYNDAMEKIAFAKKFGTLKAVLWHQGESDSVNDTLASSYEGKLHQLISDLRSDLNAPQLPFIVGNLAEFYGIGRNESHLNGIKKIKSILEDLPSNVPHTGFVSSSGLKSIDKHNVHFDRESFIEFGKRYARELSHITHKKSN</sequence>
<dbReference type="InterPro" id="IPR005181">
    <property type="entry name" value="SASA"/>
</dbReference>
<dbReference type="PANTHER" id="PTHR31988">
    <property type="entry name" value="ESTERASE, PUTATIVE (DUF303)-RELATED"/>
    <property type="match status" value="1"/>
</dbReference>
<gene>
    <name evidence="5" type="ORF">ACFSW8_06725</name>
</gene>
<dbReference type="RefSeq" id="WP_377177790.1">
    <property type="nucleotide sequence ID" value="NZ_JBHUJB010000028.1"/>
</dbReference>
<dbReference type="InterPro" id="IPR052940">
    <property type="entry name" value="Carb_Esterase_6"/>
</dbReference>
<evidence type="ECO:0000256" key="1">
    <source>
        <dbReference type="ARBA" id="ARBA00022801"/>
    </source>
</evidence>
<keyword evidence="6" id="KW-1185">Reference proteome</keyword>
<dbReference type="Pfam" id="PF13472">
    <property type="entry name" value="Lipase_GDSL_2"/>
    <property type="match status" value="1"/>
</dbReference>
<evidence type="ECO:0000313" key="6">
    <source>
        <dbReference type="Proteomes" id="UP001597389"/>
    </source>
</evidence>
<feature type="chain" id="PRO_5047305683" evidence="2">
    <location>
        <begin position="19"/>
        <end position="482"/>
    </location>
</feature>
<comment type="caution">
    <text evidence="5">The sequence shown here is derived from an EMBL/GenBank/DDBJ whole genome shotgun (WGS) entry which is preliminary data.</text>
</comment>
<dbReference type="Gene3D" id="3.40.50.1110">
    <property type="entry name" value="SGNH hydrolase"/>
    <property type="match status" value="2"/>
</dbReference>
<evidence type="ECO:0000259" key="3">
    <source>
        <dbReference type="Pfam" id="PF03629"/>
    </source>
</evidence>
<keyword evidence="1" id="KW-0378">Hydrolase</keyword>
<feature type="signal peptide" evidence="2">
    <location>
        <begin position="1"/>
        <end position="18"/>
    </location>
</feature>
<evidence type="ECO:0000313" key="5">
    <source>
        <dbReference type="EMBL" id="MFD2158585.1"/>
    </source>
</evidence>
<dbReference type="EMBL" id="JBHUJB010000028">
    <property type="protein sequence ID" value="MFD2158585.1"/>
    <property type="molecule type" value="Genomic_DNA"/>
</dbReference>
<proteinExistence type="predicted"/>
<organism evidence="5 6">
    <name type="scientific">Rubritalea tangerina</name>
    <dbReference type="NCBI Taxonomy" id="430798"/>
    <lineage>
        <taxon>Bacteria</taxon>
        <taxon>Pseudomonadati</taxon>
        <taxon>Verrucomicrobiota</taxon>
        <taxon>Verrucomicrobiia</taxon>
        <taxon>Verrucomicrobiales</taxon>
        <taxon>Rubritaleaceae</taxon>
        <taxon>Rubritalea</taxon>
    </lineage>
</organism>
<keyword evidence="2" id="KW-0732">Signal</keyword>
<dbReference type="Pfam" id="PF03629">
    <property type="entry name" value="SASA"/>
    <property type="match status" value="1"/>
</dbReference>
<reference evidence="6" key="1">
    <citation type="journal article" date="2019" name="Int. J. Syst. Evol. Microbiol.">
        <title>The Global Catalogue of Microorganisms (GCM) 10K type strain sequencing project: providing services to taxonomists for standard genome sequencing and annotation.</title>
        <authorList>
            <consortium name="The Broad Institute Genomics Platform"/>
            <consortium name="The Broad Institute Genome Sequencing Center for Infectious Disease"/>
            <person name="Wu L."/>
            <person name="Ma J."/>
        </authorList>
    </citation>
    <scope>NUCLEOTIDE SEQUENCE [LARGE SCALE GENOMIC DNA]</scope>
    <source>
        <strain evidence="6">CCUG 57942</strain>
    </source>
</reference>
<evidence type="ECO:0000256" key="2">
    <source>
        <dbReference type="SAM" id="SignalP"/>
    </source>
</evidence>
<accession>A0ABW4Z9L8</accession>
<dbReference type="InterPro" id="IPR013830">
    <property type="entry name" value="SGNH_hydro"/>
</dbReference>
<dbReference type="SUPFAM" id="SSF52266">
    <property type="entry name" value="SGNH hydrolase"/>
    <property type="match status" value="2"/>
</dbReference>
<evidence type="ECO:0000259" key="4">
    <source>
        <dbReference type="Pfam" id="PF13472"/>
    </source>
</evidence>
<feature type="domain" description="SGNH hydrolase-type esterase" evidence="4">
    <location>
        <begin position="31"/>
        <end position="205"/>
    </location>
</feature>
<dbReference type="Proteomes" id="UP001597389">
    <property type="component" value="Unassembled WGS sequence"/>
</dbReference>
<name>A0ABW4Z9L8_9BACT</name>
<protein>
    <submittedName>
        <fullName evidence="5">Sialate O-acetylesterase</fullName>
    </submittedName>
</protein>
<feature type="domain" description="Sialate O-acetylesterase" evidence="3">
    <location>
        <begin position="244"/>
        <end position="473"/>
    </location>
</feature>